<gene>
    <name evidence="3" type="ORF">BCR39DRAFT_546771</name>
</gene>
<protein>
    <recommendedName>
        <fullName evidence="2">TauD/TfdA-like domain-containing protein</fullName>
    </recommendedName>
</protein>
<sequence length="408" mass="45639">MTAVLPQPSAVFGQTPIQYTAKYPVASRRINANDKDTKKYYETSYEPNLEWWSTNQANYVKPAEDPLPEGFPQQVSSPSLWDGKILASQPEKWLYTFTANDLEVLEQAHSHFVSLNLTNNDITQETFPIPTTSPLYVTLKHASEEVKLGLGFQVLRGLPVDHWDRSKQLQIFAGISAYIGKDRIAIGDKVVTHLRDITNLPADSRPPIVVKGQTSGNQVFHNDGAAGVVALITLGVAETGGLSQLSSVAQTYNELARTRRDIIRELAKNDWVNKSAPRGRAQIHAINEGQEVISLYSRRPFFGFYESDAEVPPLAEAKHLALDAVHFTAEKFSIDLELQKGDLEYFNNLAVYHARTSSKDSEKNQRHLVRLWLSNGEEVLPESLVESFHKAREESKSASGWPLEAWDA</sequence>
<dbReference type="GO" id="GO:0016491">
    <property type="term" value="F:oxidoreductase activity"/>
    <property type="evidence" value="ECO:0007669"/>
    <property type="project" value="UniProtKB-KW"/>
</dbReference>
<dbReference type="InterPro" id="IPR050411">
    <property type="entry name" value="AlphaKG_dependent_hydroxylases"/>
</dbReference>
<evidence type="ECO:0000313" key="3">
    <source>
        <dbReference type="EMBL" id="ORY24480.1"/>
    </source>
</evidence>
<dbReference type="InParanoid" id="A0A1Y2AQA2"/>
<dbReference type="Gene3D" id="3.60.130.10">
    <property type="entry name" value="Clavaminate synthase-like"/>
    <property type="match status" value="1"/>
</dbReference>
<dbReference type="InterPro" id="IPR042098">
    <property type="entry name" value="TauD-like_sf"/>
</dbReference>
<keyword evidence="1" id="KW-0560">Oxidoreductase</keyword>
<dbReference type="Proteomes" id="UP000193986">
    <property type="component" value="Unassembled WGS sequence"/>
</dbReference>
<dbReference type="InterPro" id="IPR003819">
    <property type="entry name" value="TauD/TfdA-like"/>
</dbReference>
<accession>A0A1Y2AQA2</accession>
<feature type="domain" description="TauD/TfdA-like" evidence="2">
    <location>
        <begin position="118"/>
        <end position="372"/>
    </location>
</feature>
<proteinExistence type="predicted"/>
<organism evidence="3 4">
    <name type="scientific">Naematelia encephala</name>
    <dbReference type="NCBI Taxonomy" id="71784"/>
    <lineage>
        <taxon>Eukaryota</taxon>
        <taxon>Fungi</taxon>
        <taxon>Dikarya</taxon>
        <taxon>Basidiomycota</taxon>
        <taxon>Agaricomycotina</taxon>
        <taxon>Tremellomycetes</taxon>
        <taxon>Tremellales</taxon>
        <taxon>Naemateliaceae</taxon>
        <taxon>Naematelia</taxon>
    </lineage>
</organism>
<keyword evidence="4" id="KW-1185">Reference proteome</keyword>
<evidence type="ECO:0000313" key="4">
    <source>
        <dbReference type="Proteomes" id="UP000193986"/>
    </source>
</evidence>
<dbReference type="AlphaFoldDB" id="A0A1Y2AQA2"/>
<name>A0A1Y2AQA2_9TREE</name>
<dbReference type="PANTHER" id="PTHR10696:SF54">
    <property type="entry name" value="FAMILY OXIDOREDUCTASE, PUTATIVE (AFU_ORTHOLOGUE AFUA_4G13850)-RELATED"/>
    <property type="match status" value="1"/>
</dbReference>
<reference evidence="3 4" key="1">
    <citation type="submission" date="2016-07" db="EMBL/GenBank/DDBJ databases">
        <title>Pervasive Adenine N6-methylation of Active Genes in Fungi.</title>
        <authorList>
            <consortium name="DOE Joint Genome Institute"/>
            <person name="Mondo S.J."/>
            <person name="Dannebaum R.O."/>
            <person name="Kuo R.C."/>
            <person name="Labutti K."/>
            <person name="Haridas S."/>
            <person name="Kuo A."/>
            <person name="Salamov A."/>
            <person name="Ahrendt S.R."/>
            <person name="Lipzen A."/>
            <person name="Sullivan W."/>
            <person name="Andreopoulos W.B."/>
            <person name="Clum A."/>
            <person name="Lindquist E."/>
            <person name="Daum C."/>
            <person name="Ramamoorthy G.K."/>
            <person name="Gryganskyi A."/>
            <person name="Culley D."/>
            <person name="Magnuson J.K."/>
            <person name="James T.Y."/>
            <person name="O'Malley M.A."/>
            <person name="Stajich J.E."/>
            <person name="Spatafora J.W."/>
            <person name="Visel A."/>
            <person name="Grigoriev I.V."/>
        </authorList>
    </citation>
    <scope>NUCLEOTIDE SEQUENCE [LARGE SCALE GENOMIC DNA]</scope>
    <source>
        <strain evidence="3 4">68-887.2</strain>
    </source>
</reference>
<evidence type="ECO:0000256" key="1">
    <source>
        <dbReference type="ARBA" id="ARBA00023002"/>
    </source>
</evidence>
<dbReference type="STRING" id="71784.A0A1Y2AQA2"/>
<comment type="caution">
    <text evidence="3">The sequence shown here is derived from an EMBL/GenBank/DDBJ whole genome shotgun (WGS) entry which is preliminary data.</text>
</comment>
<dbReference type="PANTHER" id="PTHR10696">
    <property type="entry name" value="GAMMA-BUTYROBETAINE HYDROXYLASE-RELATED"/>
    <property type="match status" value="1"/>
</dbReference>
<dbReference type="SUPFAM" id="SSF51197">
    <property type="entry name" value="Clavaminate synthase-like"/>
    <property type="match status" value="1"/>
</dbReference>
<dbReference type="EMBL" id="MCFC01000067">
    <property type="protein sequence ID" value="ORY24480.1"/>
    <property type="molecule type" value="Genomic_DNA"/>
</dbReference>
<evidence type="ECO:0000259" key="2">
    <source>
        <dbReference type="Pfam" id="PF02668"/>
    </source>
</evidence>
<dbReference type="OrthoDB" id="272271at2759"/>
<dbReference type="Pfam" id="PF02668">
    <property type="entry name" value="TauD"/>
    <property type="match status" value="1"/>
</dbReference>